<feature type="transmembrane region" description="Helical" evidence="8">
    <location>
        <begin position="258"/>
        <end position="278"/>
    </location>
</feature>
<comment type="subcellular location">
    <subcellularLocation>
        <location evidence="1">Cell inner membrane</location>
        <topology evidence="1">Multi-pass membrane protein</topology>
    </subcellularLocation>
    <subcellularLocation>
        <location evidence="8">Cell membrane</location>
        <topology evidence="8">Multi-pass membrane protein</topology>
    </subcellularLocation>
</comment>
<dbReference type="InterPro" id="IPR000515">
    <property type="entry name" value="MetI-like"/>
</dbReference>
<comment type="similarity">
    <text evidence="8">Belongs to the binding-protein-dependent transport system permease family.</text>
</comment>
<reference evidence="11" key="1">
    <citation type="journal article" date="2019" name="Int. J. Syst. Evol. Microbiol.">
        <title>The Global Catalogue of Microorganisms (GCM) 10K type strain sequencing project: providing services to taxonomists for standard genome sequencing and annotation.</title>
        <authorList>
            <consortium name="The Broad Institute Genomics Platform"/>
            <consortium name="The Broad Institute Genome Sequencing Center for Infectious Disease"/>
            <person name="Wu L."/>
            <person name="Ma J."/>
        </authorList>
    </citation>
    <scope>NUCLEOTIDE SEQUENCE [LARGE SCALE GENOMIC DNA]</scope>
    <source>
        <strain evidence="11">JCM 17441</strain>
    </source>
</reference>
<sequence length="288" mass="30680">MTAVLTRPVEAPAVHKRKRRFNATRTVVLGLAAVYFLVPLAAAVWFTVQDKVHGGVTGEYYTSIPQAEGFAGALRRSLSLAVLTVLGVLLVTVPAMLAVTLRLPKLRPIVEGLSLLPLVIPPIALVAGVRDMLALGPNQLAGTPFGDALVSSQDPELPIILVVVYIVLATPFAYRSLDAGIRAIDARTLVDAARGLGSSWFDVVWRVLLPNLRGAVLGAAFLTLGLVLGEYTIASILLFDTLPTWLVKISGENGQLSVSVSTASLLFTWLLLLVVSLADRPKTSRSDS</sequence>
<evidence type="ECO:0000313" key="11">
    <source>
        <dbReference type="Proteomes" id="UP001500620"/>
    </source>
</evidence>
<dbReference type="SUPFAM" id="SSF161098">
    <property type="entry name" value="MetI-like"/>
    <property type="match status" value="1"/>
</dbReference>
<accession>A0ABP8DGV2</accession>
<gene>
    <name evidence="10" type="ORF">GCM10022255_064230</name>
</gene>
<dbReference type="Proteomes" id="UP001500620">
    <property type="component" value="Unassembled WGS sequence"/>
</dbReference>
<keyword evidence="7 8" id="KW-0472">Membrane</keyword>
<protein>
    <submittedName>
        <fullName evidence="10">ABC transporter permease subunit</fullName>
    </submittedName>
</protein>
<keyword evidence="2 8" id="KW-0813">Transport</keyword>
<evidence type="ECO:0000313" key="10">
    <source>
        <dbReference type="EMBL" id="GAA4255425.1"/>
    </source>
</evidence>
<keyword evidence="5 8" id="KW-0812">Transmembrane</keyword>
<organism evidence="10 11">
    <name type="scientific">Dactylosporangium darangshiense</name>
    <dbReference type="NCBI Taxonomy" id="579108"/>
    <lineage>
        <taxon>Bacteria</taxon>
        <taxon>Bacillati</taxon>
        <taxon>Actinomycetota</taxon>
        <taxon>Actinomycetes</taxon>
        <taxon>Micromonosporales</taxon>
        <taxon>Micromonosporaceae</taxon>
        <taxon>Dactylosporangium</taxon>
    </lineage>
</organism>
<feature type="transmembrane region" description="Helical" evidence="8">
    <location>
        <begin position="215"/>
        <end position="238"/>
    </location>
</feature>
<evidence type="ECO:0000259" key="9">
    <source>
        <dbReference type="PROSITE" id="PS50928"/>
    </source>
</evidence>
<feature type="transmembrane region" description="Helical" evidence="8">
    <location>
        <begin position="26"/>
        <end position="48"/>
    </location>
</feature>
<dbReference type="Gene3D" id="1.10.3720.10">
    <property type="entry name" value="MetI-like"/>
    <property type="match status" value="1"/>
</dbReference>
<evidence type="ECO:0000256" key="1">
    <source>
        <dbReference type="ARBA" id="ARBA00004429"/>
    </source>
</evidence>
<dbReference type="RefSeq" id="WP_345132437.1">
    <property type="nucleotide sequence ID" value="NZ_BAABAT010000021.1"/>
</dbReference>
<evidence type="ECO:0000256" key="3">
    <source>
        <dbReference type="ARBA" id="ARBA00022475"/>
    </source>
</evidence>
<dbReference type="Pfam" id="PF00528">
    <property type="entry name" value="BPD_transp_1"/>
    <property type="match status" value="1"/>
</dbReference>
<name>A0ABP8DGV2_9ACTN</name>
<keyword evidence="6 8" id="KW-1133">Transmembrane helix</keyword>
<dbReference type="CDD" id="cd06261">
    <property type="entry name" value="TM_PBP2"/>
    <property type="match status" value="1"/>
</dbReference>
<evidence type="ECO:0000256" key="4">
    <source>
        <dbReference type="ARBA" id="ARBA00022519"/>
    </source>
</evidence>
<feature type="transmembrane region" description="Helical" evidence="8">
    <location>
        <begin position="157"/>
        <end position="174"/>
    </location>
</feature>
<feature type="transmembrane region" description="Helical" evidence="8">
    <location>
        <begin position="78"/>
        <end position="101"/>
    </location>
</feature>
<keyword evidence="4" id="KW-0997">Cell inner membrane</keyword>
<dbReference type="EMBL" id="BAABAT010000021">
    <property type="protein sequence ID" value="GAA4255425.1"/>
    <property type="molecule type" value="Genomic_DNA"/>
</dbReference>
<evidence type="ECO:0000256" key="5">
    <source>
        <dbReference type="ARBA" id="ARBA00022692"/>
    </source>
</evidence>
<dbReference type="PROSITE" id="PS50928">
    <property type="entry name" value="ABC_TM1"/>
    <property type="match status" value="1"/>
</dbReference>
<feature type="domain" description="ABC transmembrane type-1" evidence="9">
    <location>
        <begin position="74"/>
        <end position="279"/>
    </location>
</feature>
<dbReference type="PANTHER" id="PTHR43357:SF4">
    <property type="entry name" value="INNER MEMBRANE ABC TRANSPORTER PERMEASE PROTEIN YDCV"/>
    <property type="match status" value="1"/>
</dbReference>
<keyword evidence="11" id="KW-1185">Reference proteome</keyword>
<keyword evidence="3" id="KW-1003">Cell membrane</keyword>
<evidence type="ECO:0000256" key="8">
    <source>
        <dbReference type="RuleBase" id="RU363032"/>
    </source>
</evidence>
<dbReference type="InterPro" id="IPR035906">
    <property type="entry name" value="MetI-like_sf"/>
</dbReference>
<evidence type="ECO:0000256" key="2">
    <source>
        <dbReference type="ARBA" id="ARBA00022448"/>
    </source>
</evidence>
<proteinExistence type="inferred from homology"/>
<feature type="transmembrane region" description="Helical" evidence="8">
    <location>
        <begin position="113"/>
        <end position="137"/>
    </location>
</feature>
<evidence type="ECO:0000256" key="7">
    <source>
        <dbReference type="ARBA" id="ARBA00023136"/>
    </source>
</evidence>
<dbReference type="PANTHER" id="PTHR43357">
    <property type="entry name" value="INNER MEMBRANE ABC TRANSPORTER PERMEASE PROTEIN YDCV"/>
    <property type="match status" value="1"/>
</dbReference>
<evidence type="ECO:0000256" key="6">
    <source>
        <dbReference type="ARBA" id="ARBA00022989"/>
    </source>
</evidence>
<comment type="caution">
    <text evidence="10">The sequence shown here is derived from an EMBL/GenBank/DDBJ whole genome shotgun (WGS) entry which is preliminary data.</text>
</comment>